<feature type="transmembrane region" description="Helical" evidence="1">
    <location>
        <begin position="30"/>
        <end position="56"/>
    </location>
</feature>
<keyword evidence="1" id="KW-0812">Transmembrane</keyword>
<comment type="caution">
    <text evidence="2">The sequence shown here is derived from an EMBL/GenBank/DDBJ whole genome shotgun (WGS) entry which is preliminary data.</text>
</comment>
<organism evidence="2">
    <name type="scientific">marine sediment metagenome</name>
    <dbReference type="NCBI Taxonomy" id="412755"/>
    <lineage>
        <taxon>unclassified sequences</taxon>
        <taxon>metagenomes</taxon>
        <taxon>ecological metagenomes</taxon>
    </lineage>
</organism>
<evidence type="ECO:0000313" key="2">
    <source>
        <dbReference type="EMBL" id="GAI99489.1"/>
    </source>
</evidence>
<dbReference type="EMBL" id="BARW01015834">
    <property type="protein sequence ID" value="GAI99489.1"/>
    <property type="molecule type" value="Genomic_DNA"/>
</dbReference>
<proteinExistence type="predicted"/>
<protein>
    <recommendedName>
        <fullName evidence="3">Amino acid permease/ SLC12A domain-containing protein</fullName>
    </recommendedName>
</protein>
<accession>X1V4G3</accession>
<dbReference type="AlphaFoldDB" id="X1V4G3"/>
<gene>
    <name evidence="2" type="ORF">S12H4_27709</name>
</gene>
<name>X1V4G3_9ZZZZ</name>
<feature type="transmembrane region" description="Helical" evidence="1">
    <location>
        <begin position="138"/>
        <end position="157"/>
    </location>
</feature>
<feature type="transmembrane region" description="Helical" evidence="1">
    <location>
        <begin position="62"/>
        <end position="82"/>
    </location>
</feature>
<evidence type="ECO:0000256" key="1">
    <source>
        <dbReference type="SAM" id="Phobius"/>
    </source>
</evidence>
<feature type="non-terminal residue" evidence="2">
    <location>
        <position position="177"/>
    </location>
</feature>
<keyword evidence="1" id="KW-0472">Membrane</keyword>
<reference evidence="2" key="1">
    <citation type="journal article" date="2014" name="Front. Microbiol.">
        <title>High frequency of phylogenetically diverse reductive dehalogenase-homologous genes in deep subseafloor sedimentary metagenomes.</title>
        <authorList>
            <person name="Kawai M."/>
            <person name="Futagami T."/>
            <person name="Toyoda A."/>
            <person name="Takaki Y."/>
            <person name="Nishi S."/>
            <person name="Hori S."/>
            <person name="Arai W."/>
            <person name="Tsubouchi T."/>
            <person name="Morono Y."/>
            <person name="Uchiyama I."/>
            <person name="Ito T."/>
            <person name="Fujiyama A."/>
            <person name="Inagaki F."/>
            <person name="Takami H."/>
        </authorList>
    </citation>
    <scope>NUCLEOTIDE SEQUENCE</scope>
    <source>
        <strain evidence="2">Expedition CK06-06</strain>
    </source>
</reference>
<feature type="transmembrane region" description="Helical" evidence="1">
    <location>
        <begin position="103"/>
        <end position="126"/>
    </location>
</feature>
<sequence length="177" mass="18711">MVIILRKSGKDLVYLEIEVTRGKLKRELNLVTLTAIMIGLNIGGSLFVLTAIASGFTGPSLFIAQIISALPILLAVIPYLTLSSALPTTCANYQYAKLCSVPLAVAGWWGLFAAIPFGGLPLFAVSTARLLMVLIPDLPIIGTAIIVLTVFFVLNVVGIKATAYVQLGTVALLIIAL</sequence>
<evidence type="ECO:0008006" key="3">
    <source>
        <dbReference type="Google" id="ProtNLM"/>
    </source>
</evidence>
<dbReference type="Gene3D" id="1.20.1740.10">
    <property type="entry name" value="Amino acid/polyamine transporter I"/>
    <property type="match status" value="1"/>
</dbReference>
<keyword evidence="1" id="KW-1133">Transmembrane helix</keyword>